<protein>
    <recommendedName>
        <fullName evidence="2">Curli production assembly/transport component CsgE</fullName>
    </recommendedName>
</protein>
<dbReference type="Pfam" id="PF10627">
    <property type="entry name" value="CsgE"/>
    <property type="match status" value="1"/>
</dbReference>
<reference evidence="5 6" key="1">
    <citation type="submission" date="2022-04" db="EMBL/GenBank/DDBJ databases">
        <title>Hymenobacter sp. isolated from the air.</title>
        <authorList>
            <person name="Won M."/>
            <person name="Lee C.-M."/>
            <person name="Woen H.-Y."/>
            <person name="Kwon S.-W."/>
        </authorList>
    </citation>
    <scope>NUCLEOTIDE SEQUENCE [LARGE SCALE GENOMIC DNA]</scope>
    <source>
        <strain evidence="6">5413 J-13</strain>
    </source>
</reference>
<evidence type="ECO:0000313" key="5">
    <source>
        <dbReference type="EMBL" id="UOR03605.1"/>
    </source>
</evidence>
<keyword evidence="6" id="KW-1185">Reference proteome</keyword>
<accession>A0A8T9SP76</accession>
<evidence type="ECO:0000256" key="2">
    <source>
        <dbReference type="ARBA" id="ARBA00014024"/>
    </source>
</evidence>
<feature type="region of interest" description="Disordered" evidence="4">
    <location>
        <begin position="1"/>
        <end position="37"/>
    </location>
</feature>
<comment type="function">
    <text evidence="1">May be involved in the biogenesis of curli organelles.</text>
</comment>
<organism evidence="5 6">
    <name type="scientific">Hymenobacter aerilatus</name>
    <dbReference type="NCBI Taxonomy" id="2932251"/>
    <lineage>
        <taxon>Bacteria</taxon>
        <taxon>Pseudomonadati</taxon>
        <taxon>Bacteroidota</taxon>
        <taxon>Cytophagia</taxon>
        <taxon>Cytophagales</taxon>
        <taxon>Hymenobacteraceae</taxon>
        <taxon>Hymenobacter</taxon>
    </lineage>
</organism>
<proteinExistence type="predicted"/>
<dbReference type="RefSeq" id="WP_245090421.1">
    <property type="nucleotide sequence ID" value="NZ_CP095053.1"/>
</dbReference>
<dbReference type="Proteomes" id="UP000829925">
    <property type="component" value="Chromosome"/>
</dbReference>
<name>A0A8T9SP76_9BACT</name>
<dbReference type="KEGG" id="haei:MUN82_11665"/>
<evidence type="ECO:0000313" key="6">
    <source>
        <dbReference type="Proteomes" id="UP000829925"/>
    </source>
</evidence>
<sequence>MPAVYGQAERRAPVRANQPTKADSKLPGKQESKQLSPKKVEEALRLLLRADSLQSSRAPTGGPESSGLVVDQTVTKIGHDFYDAFYAGFEAPVGIQDFVVTISERPARGNSALVALSVNNEDLLEFPLQPRQELVEEAAAQAIALAVEYLQISQDISRQLEQGERRVLEVY</sequence>
<evidence type="ECO:0000256" key="3">
    <source>
        <dbReference type="ARBA" id="ARBA00022729"/>
    </source>
</evidence>
<dbReference type="InterPro" id="IPR018900">
    <property type="entry name" value="Curli_CsgE"/>
</dbReference>
<feature type="compositionally biased region" description="Basic and acidic residues" evidence="4">
    <location>
        <begin position="22"/>
        <end position="37"/>
    </location>
</feature>
<keyword evidence="3" id="KW-0732">Signal</keyword>
<dbReference type="AlphaFoldDB" id="A0A8T9SP76"/>
<dbReference type="EMBL" id="CP095053">
    <property type="protein sequence ID" value="UOR03605.1"/>
    <property type="molecule type" value="Genomic_DNA"/>
</dbReference>
<evidence type="ECO:0000256" key="4">
    <source>
        <dbReference type="SAM" id="MobiDB-lite"/>
    </source>
</evidence>
<evidence type="ECO:0000256" key="1">
    <source>
        <dbReference type="ARBA" id="ARBA00003989"/>
    </source>
</evidence>
<gene>
    <name evidence="5" type="ORF">MUN82_11665</name>
</gene>